<dbReference type="PANTHER" id="PTHR11717">
    <property type="entry name" value="LOW MOLECULAR WEIGHT PROTEIN TYROSINE PHOSPHATASE"/>
    <property type="match status" value="1"/>
</dbReference>
<dbReference type="GO" id="GO:0004725">
    <property type="term" value="F:protein tyrosine phosphatase activity"/>
    <property type="evidence" value="ECO:0007669"/>
    <property type="project" value="UniProtKB-EC"/>
</dbReference>
<evidence type="ECO:0000259" key="7">
    <source>
        <dbReference type="SMART" id="SM00226"/>
    </source>
</evidence>
<evidence type="ECO:0000256" key="6">
    <source>
        <dbReference type="PIRSR" id="PIRSR617867-1"/>
    </source>
</evidence>
<dbReference type="InterPro" id="IPR036196">
    <property type="entry name" value="Ptyr_pPase_sf"/>
</dbReference>
<evidence type="ECO:0000256" key="3">
    <source>
        <dbReference type="ARBA" id="ARBA00022801"/>
    </source>
</evidence>
<feature type="active site" description="Nucleophile" evidence="6">
    <location>
        <position position="8"/>
    </location>
</feature>
<dbReference type="InterPro" id="IPR023485">
    <property type="entry name" value="Ptyr_pPase"/>
</dbReference>
<name>A0A0E4CTI6_9STRE</name>
<dbReference type="PRINTS" id="PR00719">
    <property type="entry name" value="LMWPTPASE"/>
</dbReference>
<evidence type="ECO:0000313" key="8">
    <source>
        <dbReference type="EMBL" id="CQR25752.1"/>
    </source>
</evidence>
<dbReference type="EMBL" id="CTEN01000004">
    <property type="protein sequence ID" value="CQR25752.1"/>
    <property type="molecule type" value="Genomic_DNA"/>
</dbReference>
<dbReference type="EC" id="3.1.3.48" evidence="2"/>
<comment type="similarity">
    <text evidence="1">Belongs to the low molecular weight phosphotyrosine protein phosphatase family.</text>
</comment>
<feature type="active site" evidence="6">
    <location>
        <position position="14"/>
    </location>
</feature>
<dbReference type="Pfam" id="PF01451">
    <property type="entry name" value="LMWPc"/>
    <property type="match status" value="1"/>
</dbReference>
<dbReference type="CDD" id="cd16343">
    <property type="entry name" value="LMWPTP"/>
    <property type="match status" value="1"/>
</dbReference>
<proteinExistence type="inferred from homology"/>
<dbReference type="InterPro" id="IPR017867">
    <property type="entry name" value="Tyr_phospatase_low_mol_wt"/>
</dbReference>
<dbReference type="STRING" id="1608583.BN1356_02095"/>
<keyword evidence="9" id="KW-1185">Reference proteome</keyword>
<organism evidence="8 9">
    <name type="scientific">Streptococcus varani</name>
    <dbReference type="NCBI Taxonomy" id="1608583"/>
    <lineage>
        <taxon>Bacteria</taxon>
        <taxon>Bacillati</taxon>
        <taxon>Bacillota</taxon>
        <taxon>Bacilli</taxon>
        <taxon>Lactobacillales</taxon>
        <taxon>Streptococcaceae</taxon>
        <taxon>Streptococcus</taxon>
    </lineage>
</organism>
<dbReference type="Gene3D" id="3.40.50.2300">
    <property type="match status" value="1"/>
</dbReference>
<keyword evidence="3" id="KW-0378">Hydrolase</keyword>
<evidence type="ECO:0000256" key="4">
    <source>
        <dbReference type="ARBA" id="ARBA00022912"/>
    </source>
</evidence>
<dbReference type="RefSeq" id="WP_093651273.1">
    <property type="nucleotide sequence ID" value="NZ_CTEN01000004.1"/>
</dbReference>
<dbReference type="SMART" id="SM00226">
    <property type="entry name" value="LMWPc"/>
    <property type="match status" value="1"/>
</dbReference>
<keyword evidence="4" id="KW-0904">Protein phosphatase</keyword>
<dbReference type="PANTHER" id="PTHR11717:SF7">
    <property type="entry name" value="LOW MOLECULAR WEIGHT PHOSPHOTYROSINE PROTEIN PHOSPHATASE"/>
    <property type="match status" value="1"/>
</dbReference>
<feature type="domain" description="Phosphotyrosine protein phosphatase I" evidence="7">
    <location>
        <begin position="2"/>
        <end position="137"/>
    </location>
</feature>
<dbReference type="SUPFAM" id="SSF52788">
    <property type="entry name" value="Phosphotyrosine protein phosphatases I"/>
    <property type="match status" value="1"/>
</dbReference>
<protein>
    <recommendedName>
        <fullName evidence="2">protein-tyrosine-phosphatase</fullName>
        <ecNumber evidence="2">3.1.3.48</ecNumber>
    </recommendedName>
</protein>
<dbReference type="OrthoDB" id="9784339at2"/>
<evidence type="ECO:0000313" key="9">
    <source>
        <dbReference type="Proteomes" id="UP000198604"/>
    </source>
</evidence>
<feature type="active site" description="Proton donor" evidence="6">
    <location>
        <position position="113"/>
    </location>
</feature>
<dbReference type="InterPro" id="IPR050438">
    <property type="entry name" value="LMW_PTPase"/>
</dbReference>
<gene>
    <name evidence="8" type="ORF">BN1356_02095</name>
</gene>
<accession>A0A0E4CTI6</accession>
<evidence type="ECO:0000256" key="5">
    <source>
        <dbReference type="ARBA" id="ARBA00051722"/>
    </source>
</evidence>
<comment type="catalytic activity">
    <reaction evidence="5">
        <text>O-phospho-L-tyrosyl-[protein] + H2O = L-tyrosyl-[protein] + phosphate</text>
        <dbReference type="Rhea" id="RHEA:10684"/>
        <dbReference type="Rhea" id="RHEA-COMP:10136"/>
        <dbReference type="Rhea" id="RHEA-COMP:20101"/>
        <dbReference type="ChEBI" id="CHEBI:15377"/>
        <dbReference type="ChEBI" id="CHEBI:43474"/>
        <dbReference type="ChEBI" id="CHEBI:46858"/>
        <dbReference type="ChEBI" id="CHEBI:61978"/>
        <dbReference type="EC" id="3.1.3.48"/>
    </reaction>
</comment>
<dbReference type="AlphaFoldDB" id="A0A0E4CTI6"/>
<dbReference type="Proteomes" id="UP000198604">
    <property type="component" value="Unassembled WGS sequence"/>
</dbReference>
<evidence type="ECO:0000256" key="2">
    <source>
        <dbReference type="ARBA" id="ARBA00013064"/>
    </source>
</evidence>
<reference evidence="9" key="1">
    <citation type="submission" date="2015-03" db="EMBL/GenBank/DDBJ databases">
        <authorList>
            <person name="Urmite Genomes"/>
        </authorList>
    </citation>
    <scope>NUCLEOTIDE SEQUENCE [LARGE SCALE GENOMIC DNA]</scope>
    <source>
        <strain evidence="9">FF10</strain>
    </source>
</reference>
<evidence type="ECO:0000256" key="1">
    <source>
        <dbReference type="ARBA" id="ARBA00011063"/>
    </source>
</evidence>
<sequence length="140" mass="16327">MKKIAFVCLGNICRSPMAEFVMKSLTNQIHVESRATSSWEHGNPIHSGTLKIFQDHDISYDKRKRSTQLTKSDFDEFDYLIGMDQENVHDMLKIAPTDCRAKIKLFDQTGVADPYFTGRFEETYQRVEKGCQQWLEDLKR</sequence>